<dbReference type="OrthoDB" id="5117349at2"/>
<keyword evidence="1" id="KW-0472">Membrane</keyword>
<protein>
    <submittedName>
        <fullName evidence="2">Uncharacterized protein</fullName>
    </submittedName>
</protein>
<comment type="caution">
    <text evidence="2">The sequence shown here is derived from an EMBL/GenBank/DDBJ whole genome shotgun (WGS) entry which is preliminary data.</text>
</comment>
<reference evidence="2 3" key="1">
    <citation type="submission" date="2018-11" db="EMBL/GenBank/DDBJ databases">
        <title>YIM 102482-1 draft genome.</title>
        <authorList>
            <person name="Li G."/>
            <person name="Jiang Y."/>
        </authorList>
    </citation>
    <scope>NUCLEOTIDE SEQUENCE [LARGE SCALE GENOMIC DNA]</scope>
    <source>
        <strain evidence="2 3">YIM 102482-1</strain>
    </source>
</reference>
<feature type="transmembrane region" description="Helical" evidence="1">
    <location>
        <begin position="84"/>
        <end position="104"/>
    </location>
</feature>
<evidence type="ECO:0000256" key="1">
    <source>
        <dbReference type="SAM" id="Phobius"/>
    </source>
</evidence>
<dbReference type="RefSeq" id="WP_124972817.1">
    <property type="nucleotide sequence ID" value="NZ_RQVS01000010.1"/>
</dbReference>
<keyword evidence="1" id="KW-1133">Transmembrane helix</keyword>
<keyword evidence="3" id="KW-1185">Reference proteome</keyword>
<sequence>MRATTIAIALATFVAWIASFLLFSSFTDTGREQLSQRGFMPMFGGWVVMSAIVVGGYALGYLVLRRFASGAKEFGEREVARLALGDAFLSACGGFALGFVPLSITAVPFMMFTWVMVIGVLFGFAILMPRYRANWLDEAAKRK</sequence>
<name>A0A3P3VU18_9MICO</name>
<dbReference type="AlphaFoldDB" id="A0A3P3VU18"/>
<feature type="transmembrane region" description="Helical" evidence="1">
    <location>
        <begin position="43"/>
        <end position="64"/>
    </location>
</feature>
<feature type="transmembrane region" description="Helical" evidence="1">
    <location>
        <begin position="110"/>
        <end position="128"/>
    </location>
</feature>
<evidence type="ECO:0000313" key="3">
    <source>
        <dbReference type="Proteomes" id="UP000274391"/>
    </source>
</evidence>
<keyword evidence="1" id="KW-0812">Transmembrane</keyword>
<dbReference type="Proteomes" id="UP000274391">
    <property type="component" value="Unassembled WGS sequence"/>
</dbReference>
<proteinExistence type="predicted"/>
<dbReference type="EMBL" id="RQVS01000010">
    <property type="protein sequence ID" value="RRJ86295.1"/>
    <property type="molecule type" value="Genomic_DNA"/>
</dbReference>
<organism evidence="2 3">
    <name type="scientific">Gulosibacter macacae</name>
    <dbReference type="NCBI Taxonomy" id="2488791"/>
    <lineage>
        <taxon>Bacteria</taxon>
        <taxon>Bacillati</taxon>
        <taxon>Actinomycetota</taxon>
        <taxon>Actinomycetes</taxon>
        <taxon>Micrococcales</taxon>
        <taxon>Microbacteriaceae</taxon>
        <taxon>Gulosibacter</taxon>
    </lineage>
</organism>
<evidence type="ECO:0000313" key="2">
    <source>
        <dbReference type="EMBL" id="RRJ86295.1"/>
    </source>
</evidence>
<gene>
    <name evidence="2" type="ORF">EG850_09355</name>
</gene>
<accession>A0A3P3VU18</accession>